<dbReference type="Proteomes" id="UP001356427">
    <property type="component" value="Unassembled WGS sequence"/>
</dbReference>
<name>A0AAN8MFI9_9TELE</name>
<proteinExistence type="predicted"/>
<accession>A0AAN8MFI9</accession>
<evidence type="ECO:0000313" key="1">
    <source>
        <dbReference type="EMBL" id="KAK6325511.1"/>
    </source>
</evidence>
<evidence type="ECO:0000313" key="2">
    <source>
        <dbReference type="Proteomes" id="UP001356427"/>
    </source>
</evidence>
<protein>
    <submittedName>
        <fullName evidence="1">Uncharacterized protein</fullName>
    </submittedName>
</protein>
<gene>
    <name evidence="1" type="ORF">J4Q44_G00048530</name>
</gene>
<organism evidence="1 2">
    <name type="scientific">Coregonus suidteri</name>
    <dbReference type="NCBI Taxonomy" id="861788"/>
    <lineage>
        <taxon>Eukaryota</taxon>
        <taxon>Metazoa</taxon>
        <taxon>Chordata</taxon>
        <taxon>Craniata</taxon>
        <taxon>Vertebrata</taxon>
        <taxon>Euteleostomi</taxon>
        <taxon>Actinopterygii</taxon>
        <taxon>Neopterygii</taxon>
        <taxon>Teleostei</taxon>
        <taxon>Protacanthopterygii</taxon>
        <taxon>Salmoniformes</taxon>
        <taxon>Salmonidae</taxon>
        <taxon>Coregoninae</taxon>
        <taxon>Coregonus</taxon>
    </lineage>
</organism>
<keyword evidence="2" id="KW-1185">Reference proteome</keyword>
<comment type="caution">
    <text evidence="1">The sequence shown here is derived from an EMBL/GenBank/DDBJ whole genome shotgun (WGS) entry which is preliminary data.</text>
</comment>
<sequence>MGSIVTPVCCKIRLQKGYFPRRTNSRWVVLTDSWSLENTAKKFQLDILRFGQGQSNLVKLFWNFYQDCTSEGWWEADYPCGTNHPGTTTSHKAWWMRVLPAE</sequence>
<dbReference type="EMBL" id="JAGTTL010000003">
    <property type="protein sequence ID" value="KAK6325511.1"/>
    <property type="molecule type" value="Genomic_DNA"/>
</dbReference>
<dbReference type="AlphaFoldDB" id="A0AAN8MFI9"/>
<reference evidence="1 2" key="1">
    <citation type="submission" date="2021-04" db="EMBL/GenBank/DDBJ databases">
        <authorList>
            <person name="De Guttry C."/>
            <person name="Zahm M."/>
            <person name="Klopp C."/>
            <person name="Cabau C."/>
            <person name="Louis A."/>
            <person name="Berthelot C."/>
            <person name="Parey E."/>
            <person name="Roest Crollius H."/>
            <person name="Montfort J."/>
            <person name="Robinson-Rechavi M."/>
            <person name="Bucao C."/>
            <person name="Bouchez O."/>
            <person name="Gislard M."/>
            <person name="Lluch J."/>
            <person name="Milhes M."/>
            <person name="Lampietro C."/>
            <person name="Lopez Roques C."/>
            <person name="Donnadieu C."/>
            <person name="Braasch I."/>
            <person name="Desvignes T."/>
            <person name="Postlethwait J."/>
            <person name="Bobe J."/>
            <person name="Wedekind C."/>
            <person name="Guiguen Y."/>
        </authorList>
    </citation>
    <scope>NUCLEOTIDE SEQUENCE [LARGE SCALE GENOMIC DNA]</scope>
    <source>
        <strain evidence="1">Cs_M1</strain>
        <tissue evidence="1">Blood</tissue>
    </source>
</reference>